<proteinExistence type="predicted"/>
<feature type="non-terminal residue" evidence="1">
    <location>
        <position position="187"/>
    </location>
</feature>
<dbReference type="InterPro" id="IPR013785">
    <property type="entry name" value="Aldolase_TIM"/>
</dbReference>
<organism evidence="1">
    <name type="scientific">marine metagenome</name>
    <dbReference type="NCBI Taxonomy" id="408172"/>
    <lineage>
        <taxon>unclassified sequences</taxon>
        <taxon>metagenomes</taxon>
        <taxon>ecological metagenomes</taxon>
    </lineage>
</organism>
<dbReference type="SUPFAM" id="SSF102114">
    <property type="entry name" value="Radical SAM enzymes"/>
    <property type="match status" value="1"/>
</dbReference>
<accession>A0A381X596</accession>
<reference evidence="1" key="1">
    <citation type="submission" date="2018-05" db="EMBL/GenBank/DDBJ databases">
        <authorList>
            <person name="Lanie J.A."/>
            <person name="Ng W.-L."/>
            <person name="Kazmierczak K.M."/>
            <person name="Andrzejewski T.M."/>
            <person name="Davidsen T.M."/>
            <person name="Wayne K.J."/>
            <person name="Tettelin H."/>
            <person name="Glass J.I."/>
            <person name="Rusch D."/>
            <person name="Podicherti R."/>
            <person name="Tsui H.-C.T."/>
            <person name="Winkler M.E."/>
        </authorList>
    </citation>
    <scope>NUCLEOTIDE SEQUENCE</scope>
</reference>
<protein>
    <recommendedName>
        <fullName evidence="2">Radical SAM core domain-containing protein</fullName>
    </recommendedName>
</protein>
<dbReference type="AlphaFoldDB" id="A0A381X596"/>
<dbReference type="EMBL" id="UINC01013971">
    <property type="protein sequence ID" value="SVA59924.1"/>
    <property type="molecule type" value="Genomic_DNA"/>
</dbReference>
<sequence length="187" mass="21277">MEYMARMEISTNIACRVQCDFCPQELLIEEYSARNNLKNISYGQPIQMSFDTFKKCLSTIPKSILIGFTGYTEPFLNPECSKMVLHAYENGYPIEVFSTLVGMKLEDVELIKRVGFKTFHIHLPDEKNVAKIAVNNDYINILKKVLNDIPNVTAMSMANSHPKIKNFLGKDLTPDEMMNRAGNVKSL</sequence>
<dbReference type="InterPro" id="IPR058240">
    <property type="entry name" value="rSAM_sf"/>
</dbReference>
<evidence type="ECO:0008006" key="2">
    <source>
        <dbReference type="Google" id="ProtNLM"/>
    </source>
</evidence>
<evidence type="ECO:0000313" key="1">
    <source>
        <dbReference type="EMBL" id="SVA59924.1"/>
    </source>
</evidence>
<gene>
    <name evidence="1" type="ORF">METZ01_LOCUS112778</name>
</gene>
<name>A0A381X596_9ZZZZ</name>
<dbReference type="Gene3D" id="3.20.20.70">
    <property type="entry name" value="Aldolase class I"/>
    <property type="match status" value="1"/>
</dbReference>